<feature type="chain" id="PRO_5040281817" evidence="1">
    <location>
        <begin position="24"/>
        <end position="291"/>
    </location>
</feature>
<dbReference type="OrthoDB" id="3629846at2759"/>
<evidence type="ECO:0000313" key="3">
    <source>
        <dbReference type="Proteomes" id="UP000825890"/>
    </source>
</evidence>
<accession>A0A9P3CEM4</accession>
<proteinExistence type="predicted"/>
<reference evidence="2 3" key="1">
    <citation type="submission" date="2021-01" db="EMBL/GenBank/DDBJ databases">
        <title>Cercospora kikuchii MAFF 305040 whole genome shotgun sequence.</title>
        <authorList>
            <person name="Kashiwa T."/>
            <person name="Suzuki T."/>
        </authorList>
    </citation>
    <scope>NUCLEOTIDE SEQUENCE [LARGE SCALE GENOMIC DNA]</scope>
    <source>
        <strain evidence="2 3">MAFF 305040</strain>
    </source>
</reference>
<comment type="caution">
    <text evidence="2">The sequence shown here is derived from an EMBL/GenBank/DDBJ whole genome shotgun (WGS) entry which is preliminary data.</text>
</comment>
<dbReference type="GeneID" id="68289259"/>
<sequence length="291" mass="31301">MKSAMASRWAFAAAFAAFGYVHAQNNTAFSGPGPLPEGQDFLEDAQVTAEKTVTFDLYFPNDGNAPRWQLITRLEEAPPPDTQIPNAQVLNTVYDFGFPNGGNLTQAVAASSGQLDQNNFCVTILQTQIPSSRANDYNTDTEDNASEGSCAYPFRDACINAIAARIGETEPGEDGCRMSAISLTDLVQCEAIFESDTRVATYNLLAPDVSRNLTGGFAHITSDPYDGNNRTFFDIAETRIHFVAIDSGNTFTPLCVKVDAERDQVTAGAPTLNKNLWLVGAMVAGALAYAL</sequence>
<gene>
    <name evidence="2" type="ORF">CKM354_000368400</name>
</gene>
<dbReference type="Proteomes" id="UP000825890">
    <property type="component" value="Unassembled WGS sequence"/>
</dbReference>
<dbReference type="AlphaFoldDB" id="A0A9P3CEM4"/>
<name>A0A9P3CEM4_9PEZI</name>
<organism evidence="2 3">
    <name type="scientific">Cercospora kikuchii</name>
    <dbReference type="NCBI Taxonomy" id="84275"/>
    <lineage>
        <taxon>Eukaryota</taxon>
        <taxon>Fungi</taxon>
        <taxon>Dikarya</taxon>
        <taxon>Ascomycota</taxon>
        <taxon>Pezizomycotina</taxon>
        <taxon>Dothideomycetes</taxon>
        <taxon>Dothideomycetidae</taxon>
        <taxon>Mycosphaerellales</taxon>
        <taxon>Mycosphaerellaceae</taxon>
        <taxon>Cercospora</taxon>
    </lineage>
</organism>
<feature type="signal peptide" evidence="1">
    <location>
        <begin position="1"/>
        <end position="23"/>
    </location>
</feature>
<dbReference type="RefSeq" id="XP_044654828.1">
    <property type="nucleotide sequence ID" value="XM_044798893.1"/>
</dbReference>
<protein>
    <submittedName>
        <fullName evidence="2">Uncharacterized protein</fullName>
    </submittedName>
</protein>
<keyword evidence="1" id="KW-0732">Signal</keyword>
<evidence type="ECO:0000313" key="2">
    <source>
        <dbReference type="EMBL" id="GIZ40341.1"/>
    </source>
</evidence>
<evidence type="ECO:0000256" key="1">
    <source>
        <dbReference type="SAM" id="SignalP"/>
    </source>
</evidence>
<keyword evidence="3" id="KW-1185">Reference proteome</keyword>
<dbReference type="EMBL" id="BOLY01000002">
    <property type="protein sequence ID" value="GIZ40341.1"/>
    <property type="molecule type" value="Genomic_DNA"/>
</dbReference>